<dbReference type="EMBL" id="AAQR03077338">
    <property type="status" value="NOT_ANNOTATED_CDS"/>
    <property type="molecule type" value="Genomic_DNA"/>
</dbReference>
<dbReference type="GeneTree" id="ENSGT00940000162242"/>
<feature type="transmembrane region" description="Helical" evidence="15">
    <location>
        <begin position="1014"/>
        <end position="1034"/>
    </location>
</feature>
<dbReference type="GO" id="GO:0140359">
    <property type="term" value="F:ABC-type transporter activity"/>
    <property type="evidence" value="ECO:0007669"/>
    <property type="project" value="InterPro"/>
</dbReference>
<comment type="similarity">
    <text evidence="2">Belongs to the ABC transporter superfamily. ABCA family.</text>
</comment>
<dbReference type="EMBL" id="AAQR03077339">
    <property type="status" value="NOT_ANNOTATED_CDS"/>
    <property type="molecule type" value="Genomic_DNA"/>
</dbReference>
<keyword evidence="10" id="KW-0445">Lipid transport</keyword>
<comment type="catalytic activity">
    <reaction evidence="13">
        <text>cholesterol(in) + ATP + H2O = cholesterol(out) + ADP + phosphate + H(+)</text>
        <dbReference type="Rhea" id="RHEA:39051"/>
        <dbReference type="ChEBI" id="CHEBI:15377"/>
        <dbReference type="ChEBI" id="CHEBI:15378"/>
        <dbReference type="ChEBI" id="CHEBI:16113"/>
        <dbReference type="ChEBI" id="CHEBI:30616"/>
        <dbReference type="ChEBI" id="CHEBI:43474"/>
        <dbReference type="ChEBI" id="CHEBI:456216"/>
    </reaction>
    <physiologicalReaction direction="left-to-right" evidence="13">
        <dbReference type="Rhea" id="RHEA:39052"/>
    </physiologicalReaction>
</comment>
<comment type="subcellular location">
    <subcellularLocation>
        <location evidence="1">Endomembrane system</location>
        <topology evidence="1">Multi-pass membrane protein</topology>
    </subcellularLocation>
</comment>
<keyword evidence="8" id="KW-1278">Translocase</keyword>
<dbReference type="InParanoid" id="H0XJ34"/>
<dbReference type="HOGENOM" id="CLU_000604_19_1_1"/>
<protein>
    <recommendedName>
        <fullName evidence="16">ABC transporter domain-containing protein</fullName>
    </recommendedName>
</protein>
<evidence type="ECO:0000256" key="10">
    <source>
        <dbReference type="ARBA" id="ARBA00023055"/>
    </source>
</evidence>
<keyword evidence="7" id="KW-0067">ATP-binding</keyword>
<evidence type="ECO:0000256" key="13">
    <source>
        <dbReference type="ARBA" id="ARBA00050894"/>
    </source>
</evidence>
<evidence type="ECO:0000256" key="7">
    <source>
        <dbReference type="ARBA" id="ARBA00022840"/>
    </source>
</evidence>
<dbReference type="Proteomes" id="UP000005225">
    <property type="component" value="Unassembled WGS sequence"/>
</dbReference>
<dbReference type="InterPro" id="IPR003593">
    <property type="entry name" value="AAA+_ATPase"/>
</dbReference>
<evidence type="ECO:0000256" key="9">
    <source>
        <dbReference type="ARBA" id="ARBA00022989"/>
    </source>
</evidence>
<dbReference type="Pfam" id="PF00005">
    <property type="entry name" value="ABC_tran"/>
    <property type="match status" value="2"/>
</dbReference>
<evidence type="ECO:0000256" key="3">
    <source>
        <dbReference type="ARBA" id="ARBA00022448"/>
    </source>
</evidence>
<dbReference type="PANTHER" id="PTHR19229">
    <property type="entry name" value="ATP-BINDING CASSETTE TRANSPORTER SUBFAMILY A ABCA"/>
    <property type="match status" value="1"/>
</dbReference>
<dbReference type="EMBL" id="AAQR03077341">
    <property type="status" value="NOT_ANNOTATED_CDS"/>
    <property type="molecule type" value="Genomic_DNA"/>
</dbReference>
<evidence type="ECO:0000256" key="11">
    <source>
        <dbReference type="ARBA" id="ARBA00023136"/>
    </source>
</evidence>
<dbReference type="FunFam" id="3.40.50.300:FF:000327">
    <property type="entry name" value="ATP-binding cassette sub-family A member 3"/>
    <property type="match status" value="1"/>
</dbReference>
<feature type="domain" description="ABC transporter" evidence="16">
    <location>
        <begin position="1091"/>
        <end position="1324"/>
    </location>
</feature>
<evidence type="ECO:0000256" key="14">
    <source>
        <dbReference type="SAM" id="MobiDB-lite"/>
    </source>
</evidence>
<keyword evidence="6" id="KW-0547">Nucleotide-binding</keyword>
<dbReference type="Pfam" id="PF23321">
    <property type="entry name" value="R1_ABCA1"/>
    <property type="match status" value="1"/>
</dbReference>
<reference evidence="18" key="1">
    <citation type="submission" date="2011-03" db="EMBL/GenBank/DDBJ databases">
        <title>Version 3 of the genome sequence of Otolemur garnettii (Bushbaby).</title>
        <authorList>
            <consortium name="The Broad Institute Genome Sequencing Platform"/>
            <person name="Di Palma F."/>
            <person name="Johnson J."/>
            <person name="Lander E.S."/>
            <person name="Lindblad-Toh K."/>
            <person name="Jaffe D.B."/>
            <person name="Gnerre S."/>
            <person name="MacCallum I."/>
            <person name="Przybylski D."/>
            <person name="Ribeiro F.J."/>
            <person name="Burton J.N."/>
            <person name="Walker B.J."/>
            <person name="Sharpe T."/>
            <person name="Hall G."/>
        </authorList>
    </citation>
    <scope>NUCLEOTIDE SEQUENCE [LARGE SCALE GENOMIC DNA]</scope>
</reference>
<evidence type="ECO:0000313" key="17">
    <source>
        <dbReference type="Ensembl" id="ENSOGAP00000016124.1"/>
    </source>
</evidence>
<dbReference type="PANTHER" id="PTHR19229:SF243">
    <property type="entry name" value="ATP-BINDING CASSETTE, SUB-FAMILY A (ABC1), MEMBER 15"/>
    <property type="match status" value="1"/>
</dbReference>
<dbReference type="EMBL" id="AAQR03077334">
    <property type="status" value="NOT_ANNOTATED_CDS"/>
    <property type="molecule type" value="Genomic_DNA"/>
</dbReference>
<keyword evidence="5" id="KW-0677">Repeat</keyword>
<dbReference type="GO" id="GO:0005319">
    <property type="term" value="F:lipid transporter activity"/>
    <property type="evidence" value="ECO:0007669"/>
    <property type="project" value="TreeGrafter"/>
</dbReference>
<feature type="transmembrane region" description="Helical" evidence="15">
    <location>
        <begin position="640"/>
        <end position="662"/>
    </location>
</feature>
<dbReference type="GO" id="GO:0016020">
    <property type="term" value="C:membrane"/>
    <property type="evidence" value="ECO:0007669"/>
    <property type="project" value="InterPro"/>
</dbReference>
<reference evidence="17" key="3">
    <citation type="submission" date="2025-09" db="UniProtKB">
        <authorList>
            <consortium name="Ensembl"/>
        </authorList>
    </citation>
    <scope>IDENTIFICATION</scope>
</reference>
<dbReference type="InterPro" id="IPR027417">
    <property type="entry name" value="P-loop_NTPase"/>
</dbReference>
<feature type="transmembrane region" description="Helical" evidence="15">
    <location>
        <begin position="919"/>
        <end position="940"/>
    </location>
</feature>
<feature type="transmembrane region" description="Helical" evidence="15">
    <location>
        <begin position="841"/>
        <end position="873"/>
    </location>
</feature>
<keyword evidence="9 15" id="KW-1133">Transmembrane helix</keyword>
<dbReference type="SUPFAM" id="SSF52540">
    <property type="entry name" value="P-loop containing nucleoside triphosphate hydrolases"/>
    <property type="match status" value="2"/>
</dbReference>
<dbReference type="CDD" id="cd03263">
    <property type="entry name" value="ABC_subfamily_A"/>
    <property type="match status" value="2"/>
</dbReference>
<evidence type="ECO:0000256" key="12">
    <source>
        <dbReference type="ARBA" id="ARBA00023180"/>
    </source>
</evidence>
<keyword evidence="12" id="KW-0325">Glycoprotein</keyword>
<evidence type="ECO:0000256" key="1">
    <source>
        <dbReference type="ARBA" id="ARBA00004127"/>
    </source>
</evidence>
<feature type="transmembrane region" description="Helical" evidence="15">
    <location>
        <begin position="71"/>
        <end position="92"/>
    </location>
</feature>
<evidence type="ECO:0000256" key="8">
    <source>
        <dbReference type="ARBA" id="ARBA00022967"/>
    </source>
</evidence>
<evidence type="ECO:0000256" key="2">
    <source>
        <dbReference type="ARBA" id="ARBA00008869"/>
    </source>
</evidence>
<feature type="region of interest" description="Disordered" evidence="14">
    <location>
        <begin position="577"/>
        <end position="600"/>
    </location>
</feature>
<evidence type="ECO:0000256" key="4">
    <source>
        <dbReference type="ARBA" id="ARBA00022692"/>
    </source>
</evidence>
<evidence type="ECO:0000256" key="6">
    <source>
        <dbReference type="ARBA" id="ARBA00022741"/>
    </source>
</evidence>
<evidence type="ECO:0000259" key="16">
    <source>
        <dbReference type="PROSITE" id="PS50893"/>
    </source>
</evidence>
<dbReference type="eggNOG" id="KOG0059">
    <property type="taxonomic scope" value="Eukaryota"/>
</dbReference>
<dbReference type="Pfam" id="PF12698">
    <property type="entry name" value="ABC2_membrane_3"/>
    <property type="match status" value="1"/>
</dbReference>
<feature type="transmembrane region" description="Helical" evidence="15">
    <location>
        <begin position="33"/>
        <end position="59"/>
    </location>
</feature>
<dbReference type="InterPro" id="IPR026082">
    <property type="entry name" value="ABCA"/>
</dbReference>
<dbReference type="SMART" id="SM00382">
    <property type="entry name" value="AAA"/>
    <property type="match status" value="2"/>
</dbReference>
<dbReference type="PROSITE" id="PS50893">
    <property type="entry name" value="ABC_TRANSPORTER_2"/>
    <property type="match status" value="2"/>
</dbReference>
<sequence>FSCLNNIRCITREMIFGLLEYQLMIGLSNWMLWAAYFVTFLLLYSITIIFMCIIFFIKIKPVPIIQHSDSTLIFIFLLFYAISTICFSFVITTLFNKVSFAVALGQLIFFATFFLAIGLTFHTAQMNFTKKLAACLSSNFAMVLGVSLLVDAEIQEIGLKWSNIFSSTKLDDFFFVYVLGMLLFDALLYGLVTWYIEAVFPGSYGMPKPWNFFLLRSYWFGNPPEKRPEINQFYDAVLHDYFEAEPTDLVPGIQIQNLCKVFRVNNENKVAIKDLSLNLYEGQITVLLGHNGAGKSTTLSILSGLYPPTSGKAYINGYNISRQMVQIRKSLGLCPQHDLLFNYMTVSEHLYFYGVIKGIHQKAIPMEINNMLSAFKLLEKHNALSKSLSGGMKRKLSVIIALIGGSKVVILDEPTSGMDPASRRVTWDLLQQYKKDRTILLTTHLMDEADILGDRIAIMVRGSLRCCGSSVFLKKLYGVGYHIVMVKEPNCKVEEISKLIQYYTPSATLENNVGSELSFILPKEYAHRFEGLFTSLEEGQKTLGIASFGASVTTMEEVFLRVSHMEVSDNKVQAVQPSQRSKFSAKNQNRNVSRNATRSNSPILNESQTIRFNTGCSLYNQQFRAMFVKRVMFNWRNWKLVLLQILGLLGSFAFLLTANNIFRVDDARKMDLGQYGHTVVPFSVSGDPRLTMFLLHNFESIVKSENQRLKEVQVLRKSLLIFKQSDEISGYQELCIIALSIEAKANETKLTVLFNNEAYHSPSVALALLDNVLFRSLSGSEASLTVSNKPQPRPDKKHSRKGITNGQEVAISLQFGTALLISGFSLLTVTERTSKAKHIQFVSGVSVFVYWLSALLWDFIIFFISCCLIMGVLKYFKFDIYVMDYHILETMVIFILYGWAAIPFVYLMSFLFSKSTSAYIILMLLNYFSGTIGFFIGTALENEGKALDKLSKSLRHVKASLLPQTCFLKKISDFSLSFHYRRRYCASAEISVKYCKSLGLGSRESFYAWQNNMIGKYLIIMSIMGFLCLFLIFLGETTLWRLRAFLNRYIRWAWRLAWLAEELSGKYEDEDIQNERKRVLEQTQELLNSTLIIKELIKIYFTCPVILAVKNISLAVQTGECFGLLGFNGAGKTTTFQILTGEDSTTSGDVIIDGFSITKNILKVRSRIGYCPQFDALLEYMTAWEIMIMYARLWGLSEDQIKPYVKKCLKSLELEPYADKLISTYSGGNKRKLSTVIAIMGKPSVIFLDEPSTGMDPVARRLLWDKVTQTRESGKTIIITSHSMEECDALCTNLAIMVQGKFMCLGSPQHLKSKFGNIYILKAKAKTKDKLEDFKMFIKITFPDSVLKHENQGILNYYIPRKDTGWGQVFGILEKAKEQFDLEDYSISQVTLEQVFLSFADTDNR</sequence>
<reference evidence="17" key="2">
    <citation type="submission" date="2025-08" db="UniProtKB">
        <authorList>
            <consortium name="Ensembl"/>
        </authorList>
    </citation>
    <scope>IDENTIFICATION</scope>
</reference>
<feature type="transmembrane region" description="Helical" evidence="15">
    <location>
        <begin position="885"/>
        <end position="907"/>
    </location>
</feature>
<dbReference type="Ensembl" id="ENSOGAT00000034757.1">
    <property type="protein sequence ID" value="ENSOGAP00000016124.1"/>
    <property type="gene ID" value="ENSOGAG00000031488.1"/>
</dbReference>
<dbReference type="OMA" id="KEVMICS"/>
<dbReference type="EMBL" id="AAQR03077340">
    <property type="status" value="NOT_ANNOTATED_CDS"/>
    <property type="molecule type" value="Genomic_DNA"/>
</dbReference>
<keyword evidence="11 15" id="KW-0472">Membrane</keyword>
<keyword evidence="3" id="KW-0813">Transport</keyword>
<dbReference type="InterPro" id="IPR013525">
    <property type="entry name" value="ABC2_TM"/>
</dbReference>
<dbReference type="PROSITE" id="PS00211">
    <property type="entry name" value="ABC_TRANSPORTER_1"/>
    <property type="match status" value="1"/>
</dbReference>
<proteinExistence type="inferred from homology"/>
<dbReference type="EMBL" id="AAQR03077332">
    <property type="status" value="NOT_ANNOTATED_CDS"/>
    <property type="molecule type" value="Genomic_DNA"/>
</dbReference>
<dbReference type="GO" id="GO:0012505">
    <property type="term" value="C:endomembrane system"/>
    <property type="evidence" value="ECO:0007669"/>
    <property type="project" value="UniProtKB-SubCell"/>
</dbReference>
<dbReference type="GO" id="GO:0005737">
    <property type="term" value="C:cytoplasm"/>
    <property type="evidence" value="ECO:0007669"/>
    <property type="project" value="UniProtKB-ARBA"/>
</dbReference>
<dbReference type="InterPro" id="IPR056264">
    <property type="entry name" value="R2_ABCA1-4-like"/>
</dbReference>
<dbReference type="EMBL" id="AAQR03077333">
    <property type="status" value="NOT_ANNOTATED_CDS"/>
    <property type="molecule type" value="Genomic_DNA"/>
</dbReference>
<dbReference type="STRING" id="30611.ENSOGAP00000016124"/>
<dbReference type="EMBL" id="AAQR03077337">
    <property type="status" value="NOT_ANNOTATED_CDS"/>
    <property type="molecule type" value="Genomic_DNA"/>
</dbReference>
<organism evidence="17 18">
    <name type="scientific">Otolemur garnettii</name>
    <name type="common">Small-eared galago</name>
    <name type="synonym">Garnett's greater bushbaby</name>
    <dbReference type="NCBI Taxonomy" id="30611"/>
    <lineage>
        <taxon>Eukaryota</taxon>
        <taxon>Metazoa</taxon>
        <taxon>Chordata</taxon>
        <taxon>Craniata</taxon>
        <taxon>Vertebrata</taxon>
        <taxon>Euteleostomi</taxon>
        <taxon>Mammalia</taxon>
        <taxon>Eutheria</taxon>
        <taxon>Euarchontoglires</taxon>
        <taxon>Primates</taxon>
        <taxon>Strepsirrhini</taxon>
        <taxon>Lorisiformes</taxon>
        <taxon>Galagidae</taxon>
        <taxon>Otolemur</taxon>
    </lineage>
</organism>
<evidence type="ECO:0000313" key="18">
    <source>
        <dbReference type="Proteomes" id="UP000005225"/>
    </source>
</evidence>
<name>H0XJ34_OTOGA</name>
<dbReference type="GO" id="GO:0016887">
    <property type="term" value="F:ATP hydrolysis activity"/>
    <property type="evidence" value="ECO:0007669"/>
    <property type="project" value="InterPro"/>
</dbReference>
<keyword evidence="4 15" id="KW-0812">Transmembrane</keyword>
<feature type="transmembrane region" description="Helical" evidence="15">
    <location>
        <begin position="98"/>
        <end position="121"/>
    </location>
</feature>
<evidence type="ECO:0000256" key="15">
    <source>
        <dbReference type="SAM" id="Phobius"/>
    </source>
</evidence>
<dbReference type="GO" id="GO:0005524">
    <property type="term" value="F:ATP binding"/>
    <property type="evidence" value="ECO:0007669"/>
    <property type="project" value="UniProtKB-KW"/>
</dbReference>
<feature type="transmembrane region" description="Helical" evidence="15">
    <location>
        <begin position="174"/>
        <end position="196"/>
    </location>
</feature>
<dbReference type="FunFam" id="3.40.50.300:FF:000465">
    <property type="entry name" value="ATP-binding cassette, sub-family A (ABC1), member 3"/>
    <property type="match status" value="1"/>
</dbReference>
<keyword evidence="18" id="KW-1185">Reference proteome</keyword>
<dbReference type="EMBL" id="AAQR03077335">
    <property type="status" value="NOT_ANNOTATED_CDS"/>
    <property type="molecule type" value="Genomic_DNA"/>
</dbReference>
<evidence type="ECO:0000256" key="5">
    <source>
        <dbReference type="ARBA" id="ARBA00022737"/>
    </source>
</evidence>
<feature type="domain" description="ABC transporter" evidence="16">
    <location>
        <begin position="253"/>
        <end position="486"/>
    </location>
</feature>
<dbReference type="InterPro" id="IPR017871">
    <property type="entry name" value="ABC_transporter-like_CS"/>
</dbReference>
<dbReference type="Gene3D" id="3.40.50.300">
    <property type="entry name" value="P-loop containing nucleotide triphosphate hydrolases"/>
    <property type="match status" value="2"/>
</dbReference>
<accession>H0XJ34</accession>
<dbReference type="EMBL" id="AAQR03077336">
    <property type="status" value="NOT_ANNOTATED_CDS"/>
    <property type="molecule type" value="Genomic_DNA"/>
</dbReference>
<dbReference type="InterPro" id="IPR003439">
    <property type="entry name" value="ABC_transporter-like_ATP-bd"/>
</dbReference>
<feature type="transmembrane region" description="Helical" evidence="15">
    <location>
        <begin position="809"/>
        <end position="829"/>
    </location>
</feature>